<feature type="region of interest" description="Disordered" evidence="1">
    <location>
        <begin position="406"/>
        <end position="432"/>
    </location>
</feature>
<feature type="region of interest" description="Disordered" evidence="1">
    <location>
        <begin position="1"/>
        <end position="365"/>
    </location>
</feature>
<dbReference type="EMBL" id="MU251437">
    <property type="protein sequence ID" value="KAG9235270.1"/>
    <property type="molecule type" value="Genomic_DNA"/>
</dbReference>
<sequence length="911" mass="96089">MSQQRYSQNRAPGAGGSVRRARERMQAGLPPEVPPSQPQRMYDPSRAAPPNRARPQMPTALATTRAAQGPIGVAISRPTQLPQWPLSGTIEGSDNTSNQQYQPPSGRGPAPQRPPRPSHVPSMLDASRLQEPTPSFQYRPPQNAQDQTQWRGMASDDEESRSPDVSSPMSPSSRPSTISSVGSIPDFPVPVLGPPRRSVHLGPPPSARRGASSYYSQVSFVSPIPEESPRTQASHRSYASSAAMPSSWGSEYEDEDETPGYERDIIEERGESRESNFDDGDERGLIRSASIGKRAKPSMITTKSPENAEQIRPGPTPYQGGKLGRMGVFDRSGGQGPGLAAPMSSGGQREALWPTGGTSTSDSPPRGTIWPMGDVNSPLAGGTGLIDASTSSSEMTVPTLAMAVASDDRASPIERGSPDDRVSPMSSSPDSAMRAKEMLGAYNAASTLKPTAPPASRTPSPSGFSRLSAIRRPPRLDIDAVREAEARGSLTSLPDLIRRATRLASMMDRGKRPGSRLNDLDDFPMDEKDFERGYTSPVERRRSGLSGMLAAFPPPGADSRQATPRPASGFLPGGYDGERRMSDGKRDPKPRRRCCGLPCWGVILILLILLIVAAAAVAVPLVLLVFRKPSTSTPPPSALQQCEANAATACQNGGASLLDNGACGCVCTNGFTGSTCSIAGATGCTTTTLGDFNNVTLGDSIPRLILGAQTNFSIPLSVSTLLGRFSHNNLSCTSENSLVTFNGVALRRGSSTDVVKPTATATPTPTSNANSRRDDQQESSSYPTASITDGIIVDSSAAPATTATSGGATASPTAAFVVTEQVVDFARTAVLYVLQQEAFDAAVNAQSAMQKFFEVQSFTNRAAMNVSLGNGNTVNLVGLTIDVGNGTIGTGSSGSTRRSLEGRSQHLWSSQ</sequence>
<dbReference type="OrthoDB" id="283575at2759"/>
<feature type="region of interest" description="Disordered" evidence="1">
    <location>
        <begin position="553"/>
        <end position="590"/>
    </location>
</feature>
<dbReference type="PANTHER" id="PTHR17178">
    <property type="entry name" value="SECRETORY GRANULE PROTEOGLYCAN CORE PROTEIN"/>
    <property type="match status" value="1"/>
</dbReference>
<evidence type="ECO:0000256" key="2">
    <source>
        <dbReference type="SAM" id="Phobius"/>
    </source>
</evidence>
<feature type="compositionally biased region" description="Basic and acidic residues" evidence="1">
    <location>
        <begin position="525"/>
        <end position="538"/>
    </location>
</feature>
<feature type="compositionally biased region" description="Basic and acidic residues" evidence="1">
    <location>
        <begin position="576"/>
        <end position="587"/>
    </location>
</feature>
<evidence type="ECO:0000313" key="6">
    <source>
        <dbReference type="Proteomes" id="UP000824998"/>
    </source>
</evidence>
<dbReference type="AlphaFoldDB" id="A0A9P7YKL7"/>
<keyword evidence="2" id="KW-0812">Transmembrane</keyword>
<feature type="region of interest" description="Disordered" evidence="1">
    <location>
        <begin position="508"/>
        <end position="538"/>
    </location>
</feature>
<name>A0A9P7YKL7_9HELO</name>
<proteinExistence type="predicted"/>
<dbReference type="Proteomes" id="UP000824998">
    <property type="component" value="Unassembled WGS sequence"/>
</dbReference>
<keyword evidence="6" id="KW-1185">Reference proteome</keyword>
<feature type="compositionally biased region" description="Low complexity" evidence="1">
    <location>
        <begin position="163"/>
        <end position="183"/>
    </location>
</feature>
<feature type="compositionally biased region" description="Polar residues" evidence="1">
    <location>
        <begin position="130"/>
        <end position="150"/>
    </location>
</feature>
<comment type="caution">
    <text evidence="5">The sequence shown here is derived from an EMBL/GenBank/DDBJ whole genome shotgun (WGS) entry which is preliminary data.</text>
</comment>
<feature type="compositionally biased region" description="Low complexity" evidence="1">
    <location>
        <begin position="46"/>
        <end position="55"/>
    </location>
</feature>
<keyword evidence="2" id="KW-1133">Transmembrane helix</keyword>
<feature type="compositionally biased region" description="Basic and acidic residues" evidence="1">
    <location>
        <begin position="406"/>
        <end position="422"/>
    </location>
</feature>
<organism evidence="5 6">
    <name type="scientific">Amylocarpus encephaloides</name>
    <dbReference type="NCBI Taxonomy" id="45428"/>
    <lineage>
        <taxon>Eukaryota</taxon>
        <taxon>Fungi</taxon>
        <taxon>Dikarya</taxon>
        <taxon>Ascomycota</taxon>
        <taxon>Pezizomycotina</taxon>
        <taxon>Leotiomycetes</taxon>
        <taxon>Helotiales</taxon>
        <taxon>Helotiales incertae sedis</taxon>
        <taxon>Amylocarpus</taxon>
    </lineage>
</organism>
<dbReference type="PANTHER" id="PTHR17178:SF0">
    <property type="entry name" value="SERGLYCIN"/>
    <property type="match status" value="1"/>
</dbReference>
<accession>A0A9P7YKL7</accession>
<dbReference type="PROSITE" id="PS00022">
    <property type="entry name" value="EGF_1"/>
    <property type="match status" value="1"/>
</dbReference>
<dbReference type="InterPro" id="IPR000742">
    <property type="entry name" value="EGF"/>
</dbReference>
<gene>
    <name evidence="5" type="ORF">BJ875DRAFT_278842</name>
</gene>
<feature type="transmembrane region" description="Helical" evidence="2">
    <location>
        <begin position="600"/>
        <end position="626"/>
    </location>
</feature>
<keyword evidence="2" id="KW-0472">Membrane</keyword>
<reference evidence="5" key="1">
    <citation type="journal article" date="2021" name="IMA Fungus">
        <title>Genomic characterization of three marine fungi, including Emericellopsis atlantica sp. nov. with signatures of a generalist lifestyle and marine biomass degradation.</title>
        <authorList>
            <person name="Hagestad O.C."/>
            <person name="Hou L."/>
            <person name="Andersen J.H."/>
            <person name="Hansen E.H."/>
            <person name="Altermark B."/>
            <person name="Li C."/>
            <person name="Kuhnert E."/>
            <person name="Cox R.J."/>
            <person name="Crous P.W."/>
            <person name="Spatafora J.W."/>
            <person name="Lail K."/>
            <person name="Amirebrahimi M."/>
            <person name="Lipzen A."/>
            <person name="Pangilinan J."/>
            <person name="Andreopoulos W."/>
            <person name="Hayes R.D."/>
            <person name="Ng V."/>
            <person name="Grigoriev I.V."/>
            <person name="Jackson S.A."/>
            <person name="Sutton T.D.S."/>
            <person name="Dobson A.D.W."/>
            <person name="Rama T."/>
        </authorList>
    </citation>
    <scope>NUCLEOTIDE SEQUENCE</scope>
    <source>
        <strain evidence="5">TRa018bII</strain>
    </source>
</reference>
<evidence type="ECO:0000256" key="1">
    <source>
        <dbReference type="SAM" id="MobiDB-lite"/>
    </source>
</evidence>
<feature type="region of interest" description="Disordered" evidence="1">
    <location>
        <begin position="888"/>
        <end position="911"/>
    </location>
</feature>
<evidence type="ECO:0000259" key="4">
    <source>
        <dbReference type="PROSITE" id="PS01186"/>
    </source>
</evidence>
<feature type="compositionally biased region" description="Low complexity" evidence="1">
    <location>
        <begin position="757"/>
        <end position="770"/>
    </location>
</feature>
<protein>
    <recommendedName>
        <fullName evidence="3 4">EGF-like domain-containing protein</fullName>
    </recommendedName>
</protein>
<feature type="region of interest" description="Disordered" evidence="1">
    <location>
        <begin position="447"/>
        <end position="467"/>
    </location>
</feature>
<feature type="compositionally biased region" description="Basic and acidic residues" evidence="1">
    <location>
        <begin position="260"/>
        <end position="276"/>
    </location>
</feature>
<evidence type="ECO:0000259" key="3">
    <source>
        <dbReference type="PROSITE" id="PS00022"/>
    </source>
</evidence>
<dbReference type="PROSITE" id="PS01186">
    <property type="entry name" value="EGF_2"/>
    <property type="match status" value="1"/>
</dbReference>
<evidence type="ECO:0000313" key="5">
    <source>
        <dbReference type="EMBL" id="KAG9235270.1"/>
    </source>
</evidence>
<feature type="domain" description="EGF-like" evidence="3 4">
    <location>
        <begin position="665"/>
        <end position="676"/>
    </location>
</feature>
<feature type="compositionally biased region" description="Polar residues" evidence="1">
    <location>
        <begin position="230"/>
        <end position="249"/>
    </location>
</feature>
<feature type="region of interest" description="Disordered" evidence="1">
    <location>
        <begin position="752"/>
        <end position="783"/>
    </location>
</feature>
<feature type="compositionally biased region" description="Polar residues" evidence="1">
    <location>
        <begin position="1"/>
        <end position="10"/>
    </location>
</feature>
<feature type="compositionally biased region" description="Polar residues" evidence="1">
    <location>
        <begin position="90"/>
        <end position="101"/>
    </location>
</feature>